<organism evidence="1 2">
    <name type="scientific">Paraburkholderia aspalathi</name>
    <dbReference type="NCBI Taxonomy" id="1324617"/>
    <lineage>
        <taxon>Bacteria</taxon>
        <taxon>Pseudomonadati</taxon>
        <taxon>Pseudomonadota</taxon>
        <taxon>Betaproteobacteria</taxon>
        <taxon>Burkholderiales</taxon>
        <taxon>Burkholderiaceae</taxon>
        <taxon>Paraburkholderia</taxon>
    </lineage>
</organism>
<dbReference type="Proteomes" id="UP000198844">
    <property type="component" value="Unassembled WGS sequence"/>
</dbReference>
<name>A0A1I7EAR1_9BURK</name>
<protein>
    <submittedName>
        <fullName evidence="1">Uncharacterized protein</fullName>
    </submittedName>
</protein>
<dbReference type="AlphaFoldDB" id="A0A1I7EAR1"/>
<dbReference type="OrthoDB" id="9816185at2"/>
<evidence type="ECO:0000313" key="2">
    <source>
        <dbReference type="Proteomes" id="UP000198844"/>
    </source>
</evidence>
<dbReference type="EMBL" id="FPBH01000015">
    <property type="protein sequence ID" value="SFU21011.1"/>
    <property type="molecule type" value="Genomic_DNA"/>
</dbReference>
<accession>A0A1I7EAR1</accession>
<sequence length="87" mass="9660">MSRFAQEVDETVIVKYRVVPESSKGAYTYGYFNLRGLEVDSFDRAQGLDASEDLGEVALEVRSLADSFGQYPSGMPTCRSRLDGLIK</sequence>
<proteinExistence type="predicted"/>
<evidence type="ECO:0000313" key="1">
    <source>
        <dbReference type="EMBL" id="SFU21011.1"/>
    </source>
</evidence>
<reference evidence="1 2" key="1">
    <citation type="submission" date="2016-10" db="EMBL/GenBank/DDBJ databases">
        <authorList>
            <person name="de Groot N.N."/>
        </authorList>
    </citation>
    <scope>NUCLEOTIDE SEQUENCE [LARGE SCALE GENOMIC DNA]</scope>
    <source>
        <strain evidence="1 2">LMG 27731</strain>
    </source>
</reference>
<gene>
    <name evidence="1" type="ORF">SAMN05192563_1015165</name>
</gene>
<dbReference type="RefSeq" id="WP_093638234.1">
    <property type="nucleotide sequence ID" value="NZ_FPBH01000015.1"/>
</dbReference>